<dbReference type="RefSeq" id="WP_122963365.1">
    <property type="nucleotide sequence ID" value="NZ_BJMH01000007.1"/>
</dbReference>
<dbReference type="GO" id="GO:0019202">
    <property type="term" value="F:amino acid kinase activity"/>
    <property type="evidence" value="ECO:0007669"/>
    <property type="project" value="TreeGrafter"/>
</dbReference>
<dbReference type="Proteomes" id="UP000316882">
    <property type="component" value="Unassembled WGS sequence"/>
</dbReference>
<dbReference type="PANTHER" id="PTHR21064">
    <property type="entry name" value="AMINOGLYCOSIDE PHOSPHOTRANSFERASE DOMAIN-CONTAINING PROTEIN-RELATED"/>
    <property type="match status" value="1"/>
</dbReference>
<dbReference type="SUPFAM" id="SSF56112">
    <property type="entry name" value="Protein kinase-like (PK-like)"/>
    <property type="match status" value="1"/>
</dbReference>
<dbReference type="Gene3D" id="3.30.200.20">
    <property type="entry name" value="Phosphorylase Kinase, domain 1"/>
    <property type="match status" value="1"/>
</dbReference>
<dbReference type="InterPro" id="IPR050249">
    <property type="entry name" value="Pseudomonas-type_ThrB"/>
</dbReference>
<evidence type="ECO:0000313" key="3">
    <source>
        <dbReference type="EMBL" id="GEB32336.1"/>
    </source>
</evidence>
<dbReference type="InterPro" id="IPR002575">
    <property type="entry name" value="Aminoglycoside_PTrfase"/>
</dbReference>
<reference evidence="3 4" key="1">
    <citation type="submission" date="2019-06" db="EMBL/GenBank/DDBJ databases">
        <title>Whole genome shotgun sequence of Brevibacillus parabrevis NBRC 12334.</title>
        <authorList>
            <person name="Hosoyama A."/>
            <person name="Uohara A."/>
            <person name="Ohji S."/>
            <person name="Ichikawa N."/>
        </authorList>
    </citation>
    <scope>NUCLEOTIDE SEQUENCE [LARGE SCALE GENOMIC DNA]</scope>
    <source>
        <strain evidence="3 4">NBRC 12334</strain>
    </source>
</reference>
<keyword evidence="4" id="KW-1185">Reference proteome</keyword>
<protein>
    <recommendedName>
        <fullName evidence="2">Aminoglycoside phosphotransferase domain-containing protein</fullName>
    </recommendedName>
</protein>
<feature type="domain" description="Aminoglycoside phosphotransferase" evidence="2">
    <location>
        <begin position="33"/>
        <end position="277"/>
    </location>
</feature>
<proteinExistence type="inferred from homology"/>
<dbReference type="PANTHER" id="PTHR21064:SF6">
    <property type="entry name" value="AMINOGLYCOSIDE PHOSPHOTRANSFERASE DOMAIN-CONTAINING PROTEIN"/>
    <property type="match status" value="1"/>
</dbReference>
<organism evidence="3 4">
    <name type="scientific">Brevibacillus parabrevis</name>
    <dbReference type="NCBI Taxonomy" id="54914"/>
    <lineage>
        <taxon>Bacteria</taxon>
        <taxon>Bacillati</taxon>
        <taxon>Bacillota</taxon>
        <taxon>Bacilli</taxon>
        <taxon>Bacillales</taxon>
        <taxon>Paenibacillaceae</taxon>
        <taxon>Brevibacillus</taxon>
    </lineage>
</organism>
<dbReference type="Pfam" id="PF01636">
    <property type="entry name" value="APH"/>
    <property type="match status" value="1"/>
</dbReference>
<dbReference type="AlphaFoldDB" id="A0A4Y3PK19"/>
<dbReference type="EMBL" id="BJMH01000007">
    <property type="protein sequence ID" value="GEB32336.1"/>
    <property type="molecule type" value="Genomic_DNA"/>
</dbReference>
<evidence type="ECO:0000256" key="1">
    <source>
        <dbReference type="ARBA" id="ARBA00038240"/>
    </source>
</evidence>
<evidence type="ECO:0000313" key="4">
    <source>
        <dbReference type="Proteomes" id="UP000316882"/>
    </source>
</evidence>
<accession>A0A4Y3PK19</accession>
<name>A0A4Y3PK19_BREPA</name>
<evidence type="ECO:0000259" key="2">
    <source>
        <dbReference type="Pfam" id="PF01636"/>
    </source>
</evidence>
<dbReference type="Gene3D" id="3.90.1200.10">
    <property type="match status" value="1"/>
</dbReference>
<sequence>MNNHSHSPAAAEAILADLTAAVQHYFGLHIREATPINRGWLNLKWHIRTEEGTYLLKQYNQKRFALYDPADLAVAFSEQARLHAAGLPCPMLFAHDGRFLLESAHGERFLVMEFCEGQLVSPGKASQAQMYDLGRVTGRMHHLLNDGSIAIAGQKQPQFVPPERAQRLAHWHSVWQNVQHAGKTELQGFVEQQIIATEKLELSPFEALHSGWAHRDLWVDNLLFAADRVTAVLDFDRMKYDYPQLDVARAILSCALDEQLDPALARAFLSGYKEVRPVEHGYLTTRIQLLWYLESVWWITADMDRHSAPPARFAKEMIWLAKHLDSLPDLLGDL</sequence>
<comment type="similarity">
    <text evidence="1">Belongs to the pseudomonas-type ThrB family.</text>
</comment>
<dbReference type="InterPro" id="IPR011009">
    <property type="entry name" value="Kinase-like_dom_sf"/>
</dbReference>
<gene>
    <name evidence="3" type="ORF">BPA01_19160</name>
</gene>
<comment type="caution">
    <text evidence="3">The sequence shown here is derived from an EMBL/GenBank/DDBJ whole genome shotgun (WGS) entry which is preliminary data.</text>
</comment>